<dbReference type="PANTHER" id="PTHR33336">
    <property type="entry name" value="QUINOL MONOOXYGENASE YGIN-RELATED"/>
    <property type="match status" value="1"/>
</dbReference>
<dbReference type="PROSITE" id="PS51725">
    <property type="entry name" value="ABM"/>
    <property type="match status" value="1"/>
</dbReference>
<proteinExistence type="predicted"/>
<feature type="domain" description="ABM" evidence="1">
    <location>
        <begin position="3"/>
        <end position="91"/>
    </location>
</feature>
<gene>
    <name evidence="2" type="ORF">CLV99_1386</name>
</gene>
<sequence>MNIYITAIIEAKSTQRQYVQNVLQHMVRETKKEEACLQYDLHQDNSDPNLFIFYEIWRDQQGLVRHNQQPYIKEFGTLVDSKLQKRPSIYNTENLIKWNTEN</sequence>
<dbReference type="SUPFAM" id="SSF54909">
    <property type="entry name" value="Dimeric alpha+beta barrel"/>
    <property type="match status" value="1"/>
</dbReference>
<evidence type="ECO:0000259" key="1">
    <source>
        <dbReference type="PROSITE" id="PS51725"/>
    </source>
</evidence>
<dbReference type="EMBL" id="SNYV01000011">
    <property type="protein sequence ID" value="TDQ79932.1"/>
    <property type="molecule type" value="Genomic_DNA"/>
</dbReference>
<dbReference type="Pfam" id="PF03992">
    <property type="entry name" value="ABM"/>
    <property type="match status" value="1"/>
</dbReference>
<accession>A0A4R6WMB8</accession>
<organism evidence="2 3">
    <name type="scientific">Sphingobacterium yanglingense</name>
    <dbReference type="NCBI Taxonomy" id="1437280"/>
    <lineage>
        <taxon>Bacteria</taxon>
        <taxon>Pseudomonadati</taxon>
        <taxon>Bacteroidota</taxon>
        <taxon>Sphingobacteriia</taxon>
        <taxon>Sphingobacteriales</taxon>
        <taxon>Sphingobacteriaceae</taxon>
        <taxon>Sphingobacterium</taxon>
    </lineage>
</organism>
<keyword evidence="2" id="KW-0503">Monooxygenase</keyword>
<comment type="caution">
    <text evidence="2">The sequence shown here is derived from an EMBL/GenBank/DDBJ whole genome shotgun (WGS) entry which is preliminary data.</text>
</comment>
<dbReference type="RefSeq" id="WP_133583689.1">
    <property type="nucleotide sequence ID" value="NZ_SNYV01000011.1"/>
</dbReference>
<dbReference type="InterPro" id="IPR007138">
    <property type="entry name" value="ABM_dom"/>
</dbReference>
<keyword evidence="2" id="KW-0560">Oxidoreductase</keyword>
<dbReference type="InterPro" id="IPR050744">
    <property type="entry name" value="AI-2_Isomerase_LsrG"/>
</dbReference>
<dbReference type="AlphaFoldDB" id="A0A4R6WMB8"/>
<reference evidence="2 3" key="1">
    <citation type="submission" date="2019-03" db="EMBL/GenBank/DDBJ databases">
        <title>Genomic Encyclopedia of Archaeal and Bacterial Type Strains, Phase II (KMG-II): from individual species to whole genera.</title>
        <authorList>
            <person name="Goeker M."/>
        </authorList>
    </citation>
    <scope>NUCLEOTIDE SEQUENCE [LARGE SCALE GENOMIC DNA]</scope>
    <source>
        <strain evidence="2 3">DSM 28353</strain>
    </source>
</reference>
<dbReference type="OrthoDB" id="9806189at2"/>
<dbReference type="Proteomes" id="UP000295292">
    <property type="component" value="Unassembled WGS sequence"/>
</dbReference>
<dbReference type="GO" id="GO:0004497">
    <property type="term" value="F:monooxygenase activity"/>
    <property type="evidence" value="ECO:0007669"/>
    <property type="project" value="UniProtKB-KW"/>
</dbReference>
<dbReference type="Gene3D" id="3.30.70.100">
    <property type="match status" value="1"/>
</dbReference>
<protein>
    <submittedName>
        <fullName evidence="2">Quinol monooxygenase YgiN</fullName>
    </submittedName>
</protein>
<name>A0A4R6WMB8_9SPHI</name>
<dbReference type="InterPro" id="IPR011008">
    <property type="entry name" value="Dimeric_a/b-barrel"/>
</dbReference>
<evidence type="ECO:0000313" key="2">
    <source>
        <dbReference type="EMBL" id="TDQ79932.1"/>
    </source>
</evidence>
<keyword evidence="3" id="KW-1185">Reference proteome</keyword>
<dbReference type="PANTHER" id="PTHR33336:SF3">
    <property type="entry name" value="ABM DOMAIN-CONTAINING PROTEIN"/>
    <property type="match status" value="1"/>
</dbReference>
<evidence type="ECO:0000313" key="3">
    <source>
        <dbReference type="Proteomes" id="UP000295292"/>
    </source>
</evidence>